<protein>
    <recommendedName>
        <fullName evidence="3">RHS repeat protein</fullName>
    </recommendedName>
</protein>
<dbReference type="Gene3D" id="2.180.10.10">
    <property type="entry name" value="RHS repeat-associated core"/>
    <property type="match status" value="1"/>
</dbReference>
<evidence type="ECO:0008006" key="3">
    <source>
        <dbReference type="Google" id="ProtNLM"/>
    </source>
</evidence>
<sequence>MRSEIITGLLTATGVALAMSAEASETINYTYDARGRLITVNRTGSVNNGVNTTYNIDKAENRLNKTTTGSPN</sequence>
<proteinExistence type="predicted"/>
<comment type="caution">
    <text evidence="1">The sequence shown here is derived from an EMBL/GenBank/DDBJ whole genome shotgun (WGS) entry which is preliminary data.</text>
</comment>
<dbReference type="InterPro" id="IPR006530">
    <property type="entry name" value="YD"/>
</dbReference>
<organism evidence="1 2">
    <name type="scientific">Sphingomonas alba</name>
    <dbReference type="NCBI Taxonomy" id="2908208"/>
    <lineage>
        <taxon>Bacteria</taxon>
        <taxon>Pseudomonadati</taxon>
        <taxon>Pseudomonadota</taxon>
        <taxon>Alphaproteobacteria</taxon>
        <taxon>Sphingomonadales</taxon>
        <taxon>Sphingomonadaceae</taxon>
        <taxon>Sphingomonas</taxon>
    </lineage>
</organism>
<name>A0ABT0RP92_9SPHN</name>
<gene>
    <name evidence="1" type="ORF">LZ536_11195</name>
</gene>
<keyword evidence="2" id="KW-1185">Reference proteome</keyword>
<dbReference type="NCBIfam" id="TIGR01643">
    <property type="entry name" value="YD_repeat_2x"/>
    <property type="match status" value="1"/>
</dbReference>
<accession>A0ABT0RP92</accession>
<reference evidence="1" key="1">
    <citation type="submission" date="2022-05" db="EMBL/GenBank/DDBJ databases">
        <authorList>
            <person name="Jo J.-H."/>
            <person name="Im W.-T."/>
        </authorList>
    </citation>
    <scope>NUCLEOTIDE SEQUENCE</scope>
    <source>
        <strain evidence="1">SE158</strain>
    </source>
</reference>
<dbReference type="Proteomes" id="UP001165363">
    <property type="component" value="Unassembled WGS sequence"/>
</dbReference>
<dbReference type="RefSeq" id="WP_249848866.1">
    <property type="nucleotide sequence ID" value="NZ_JAMGBD010000002.1"/>
</dbReference>
<dbReference type="EMBL" id="JAMGBD010000002">
    <property type="protein sequence ID" value="MCL6684458.1"/>
    <property type="molecule type" value="Genomic_DNA"/>
</dbReference>
<evidence type="ECO:0000313" key="1">
    <source>
        <dbReference type="EMBL" id="MCL6684458.1"/>
    </source>
</evidence>
<evidence type="ECO:0000313" key="2">
    <source>
        <dbReference type="Proteomes" id="UP001165363"/>
    </source>
</evidence>